<feature type="transmembrane region" description="Helical" evidence="2">
    <location>
        <begin position="197"/>
        <end position="216"/>
    </location>
</feature>
<feature type="transmembrane region" description="Helical" evidence="2">
    <location>
        <begin position="15"/>
        <end position="37"/>
    </location>
</feature>
<proteinExistence type="predicted"/>
<feature type="region of interest" description="Disordered" evidence="1">
    <location>
        <begin position="269"/>
        <end position="329"/>
    </location>
</feature>
<evidence type="ECO:0000256" key="2">
    <source>
        <dbReference type="SAM" id="Phobius"/>
    </source>
</evidence>
<accession>A0A9X4L0E7</accession>
<evidence type="ECO:0000256" key="1">
    <source>
        <dbReference type="SAM" id="MobiDB-lite"/>
    </source>
</evidence>
<organism evidence="4 5">
    <name type="scientific">Cohnella rhizosphaerae</name>
    <dbReference type="NCBI Taxonomy" id="1457232"/>
    <lineage>
        <taxon>Bacteria</taxon>
        <taxon>Bacillati</taxon>
        <taxon>Bacillota</taxon>
        <taxon>Bacilli</taxon>
        <taxon>Bacillales</taxon>
        <taxon>Paenibacillaceae</taxon>
        <taxon>Cohnella</taxon>
    </lineage>
</organism>
<keyword evidence="2" id="KW-0472">Membrane</keyword>
<dbReference type="AlphaFoldDB" id="A0A9X4L0E7"/>
<evidence type="ECO:0000313" key="5">
    <source>
        <dbReference type="Proteomes" id="UP001153404"/>
    </source>
</evidence>
<keyword evidence="5" id="KW-1185">Reference proteome</keyword>
<dbReference type="InterPro" id="IPR007891">
    <property type="entry name" value="CHASE3"/>
</dbReference>
<dbReference type="EMBL" id="JAPDIA010000009">
    <property type="protein sequence ID" value="MDG0814560.1"/>
    <property type="molecule type" value="Genomic_DNA"/>
</dbReference>
<keyword evidence="2" id="KW-1133">Transmembrane helix</keyword>
<dbReference type="RefSeq" id="WP_277539529.1">
    <property type="nucleotide sequence ID" value="NZ_JAPDIA010000009.1"/>
</dbReference>
<sequence>MESGFGRRLPFRFTIAVKIVIGYAAMLVFLAAALLTVSRTIDRLQQEIDAVTGRDLNIQVLTYQIDKSVFDMDAALREHVSTGGEGAGRAYESAAGTWKRSEEQLRSLLAAEPEQLSRLSSVAGSVGQWMSGAEARMAQPSPALSLDELRAALFGESAQKQMDGMREQLSRLRQAEKYMMDERIGALAERNDRLQRLLFAMLGGLVAFAALFAWLVSRHVTQNIRKVTSAVSEIAGGGRRSYPAHRGQDVGRDARIGDGDQCAACLAPDDDRRRSGPCRPAVGGRRANSTGDGWRVGCQRAGRQRGSARSVRHRAAGGAGGGDYRRDDGDGRGARTCFGHGARGGGFGRAHAGRG</sequence>
<name>A0A9X4L0E7_9BACL</name>
<feature type="domain" description="CHASE3" evidence="3">
    <location>
        <begin position="57"/>
        <end position="183"/>
    </location>
</feature>
<evidence type="ECO:0000259" key="3">
    <source>
        <dbReference type="Pfam" id="PF05227"/>
    </source>
</evidence>
<reference evidence="4" key="1">
    <citation type="submission" date="2022-10" db="EMBL/GenBank/DDBJ databases">
        <title>Comparative genomic analysis of Cohnella hashimotonis sp. nov., isolated from the International Space Station.</title>
        <authorList>
            <person name="Simpson A."/>
            <person name="Venkateswaran K."/>
        </authorList>
    </citation>
    <scope>NUCLEOTIDE SEQUENCE</scope>
    <source>
        <strain evidence="4">DSM 28161</strain>
    </source>
</reference>
<protein>
    <submittedName>
        <fullName evidence="4">CHASE3 domain-containing protein</fullName>
    </submittedName>
</protein>
<evidence type="ECO:0000313" key="4">
    <source>
        <dbReference type="EMBL" id="MDG0814560.1"/>
    </source>
</evidence>
<dbReference type="Pfam" id="PF05227">
    <property type="entry name" value="CHASE3"/>
    <property type="match status" value="1"/>
</dbReference>
<dbReference type="Proteomes" id="UP001153404">
    <property type="component" value="Unassembled WGS sequence"/>
</dbReference>
<gene>
    <name evidence="4" type="ORF">OMP40_38710</name>
</gene>
<dbReference type="Gene3D" id="6.10.340.10">
    <property type="match status" value="1"/>
</dbReference>
<comment type="caution">
    <text evidence="4">The sequence shown here is derived from an EMBL/GenBank/DDBJ whole genome shotgun (WGS) entry which is preliminary data.</text>
</comment>
<keyword evidence="2" id="KW-0812">Transmembrane</keyword>